<gene>
    <name evidence="4" type="ORF">METZ01_LOCUS20616</name>
</gene>
<dbReference type="PIRSF" id="PIRSF002741">
    <property type="entry name" value="MppA"/>
    <property type="match status" value="1"/>
</dbReference>
<dbReference type="GO" id="GO:1904680">
    <property type="term" value="F:peptide transmembrane transporter activity"/>
    <property type="evidence" value="ECO:0007669"/>
    <property type="project" value="TreeGrafter"/>
</dbReference>
<dbReference type="InterPro" id="IPR039424">
    <property type="entry name" value="SBP_5"/>
</dbReference>
<proteinExistence type="predicted"/>
<feature type="domain" description="Solute-binding protein family 5" evidence="3">
    <location>
        <begin position="123"/>
        <end position="448"/>
    </location>
</feature>
<evidence type="ECO:0000256" key="2">
    <source>
        <dbReference type="SAM" id="MobiDB-lite"/>
    </source>
</evidence>
<reference evidence="4" key="1">
    <citation type="submission" date="2018-05" db="EMBL/GenBank/DDBJ databases">
        <authorList>
            <person name="Lanie J.A."/>
            <person name="Ng W.-L."/>
            <person name="Kazmierczak K.M."/>
            <person name="Andrzejewski T.M."/>
            <person name="Davidsen T.M."/>
            <person name="Wayne K.J."/>
            <person name="Tettelin H."/>
            <person name="Glass J.I."/>
            <person name="Rusch D."/>
            <person name="Podicherti R."/>
            <person name="Tsui H.-C.T."/>
            <person name="Winkler M.E."/>
        </authorList>
    </citation>
    <scope>NUCLEOTIDE SEQUENCE</scope>
</reference>
<keyword evidence="1" id="KW-0732">Signal</keyword>
<organism evidence="4">
    <name type="scientific">marine metagenome</name>
    <dbReference type="NCBI Taxonomy" id="408172"/>
    <lineage>
        <taxon>unclassified sequences</taxon>
        <taxon>metagenomes</taxon>
        <taxon>ecological metagenomes</taxon>
    </lineage>
</organism>
<feature type="region of interest" description="Disordered" evidence="2">
    <location>
        <begin position="24"/>
        <end position="81"/>
    </location>
</feature>
<dbReference type="InterPro" id="IPR000914">
    <property type="entry name" value="SBP_5_dom"/>
</dbReference>
<sequence length="575" mass="62578">MFKRWIKVLSLLAVLSLFAAACGSSDSDSTDSGSSTASASASSDDEPAAEEEAEEEAAEEEAAEEAATEETTPPPQPKHGGTIVIATTQVGANVNHGVNSGIGIAQPSSKIFASLTHLDSNWEPQPYLAESWEVSDDSLTITFHLVKGATFHDGYSITSADVKFSIEVIQANHPFTGMWGPLESIDTPDKHTVVLHLATPHPALWIATSDVMMPIMPKHIMDDGTPINEMRGHPNNGAGAIGSGPFRLTEYENTQKIVLERYEDFFIPDRPYLDSIIYVIVPDEDATMLGLESGEYDSGGYASVINAEKVSKNPDLVAIPDLLGGVGSLNHLQFNMANSIMSDLRVRQAIAYTIDREYVINTLHQGQTMELLGGIHPSSPFYNENVERYDVDLDKARSLLAEAGYADGLDLRINYIPGPNEQQRNVAEYIALALAEVGVNVEVVQAADLPSWAGIFFGGPDAWHMTMNAYFNWGDPVIGVQRAYVCANIRPGVFVNNSAYCNEEVDELLYAAAAEPDVAKRKALYDEFQVITAIELPFYGINALPIFGANQLYVRNQPDGAWGPLSGFENVWLDK</sequence>
<dbReference type="PANTHER" id="PTHR30290:SF38">
    <property type="entry name" value="D,D-DIPEPTIDE-BINDING PERIPLASMIC PROTEIN DDPA-RELATED"/>
    <property type="match status" value="1"/>
</dbReference>
<dbReference type="GO" id="GO:0043190">
    <property type="term" value="C:ATP-binding cassette (ABC) transporter complex"/>
    <property type="evidence" value="ECO:0007669"/>
    <property type="project" value="InterPro"/>
</dbReference>
<name>A0A381PL68_9ZZZZ</name>
<dbReference type="PROSITE" id="PS51257">
    <property type="entry name" value="PROKAR_LIPOPROTEIN"/>
    <property type="match status" value="1"/>
</dbReference>
<dbReference type="GO" id="GO:0042597">
    <property type="term" value="C:periplasmic space"/>
    <property type="evidence" value="ECO:0007669"/>
    <property type="project" value="UniProtKB-ARBA"/>
</dbReference>
<dbReference type="EMBL" id="UINC01001020">
    <property type="protein sequence ID" value="SUZ67762.1"/>
    <property type="molecule type" value="Genomic_DNA"/>
</dbReference>
<dbReference type="GO" id="GO:0015833">
    <property type="term" value="P:peptide transport"/>
    <property type="evidence" value="ECO:0007669"/>
    <property type="project" value="TreeGrafter"/>
</dbReference>
<dbReference type="SUPFAM" id="SSF53850">
    <property type="entry name" value="Periplasmic binding protein-like II"/>
    <property type="match status" value="1"/>
</dbReference>
<evidence type="ECO:0000259" key="3">
    <source>
        <dbReference type="Pfam" id="PF00496"/>
    </source>
</evidence>
<dbReference type="AlphaFoldDB" id="A0A381PL68"/>
<evidence type="ECO:0000256" key="1">
    <source>
        <dbReference type="ARBA" id="ARBA00022729"/>
    </source>
</evidence>
<feature type="compositionally biased region" description="Acidic residues" evidence="2">
    <location>
        <begin position="43"/>
        <end position="68"/>
    </location>
</feature>
<dbReference type="Pfam" id="PF00496">
    <property type="entry name" value="SBP_bac_5"/>
    <property type="match status" value="1"/>
</dbReference>
<dbReference type="Gene3D" id="3.10.105.10">
    <property type="entry name" value="Dipeptide-binding Protein, Domain 3"/>
    <property type="match status" value="1"/>
</dbReference>
<dbReference type="Gene3D" id="3.40.190.10">
    <property type="entry name" value="Periplasmic binding protein-like II"/>
    <property type="match status" value="1"/>
</dbReference>
<dbReference type="InterPro" id="IPR030678">
    <property type="entry name" value="Peptide/Ni-bd"/>
</dbReference>
<protein>
    <recommendedName>
        <fullName evidence="3">Solute-binding protein family 5 domain-containing protein</fullName>
    </recommendedName>
</protein>
<feature type="compositionally biased region" description="Low complexity" evidence="2">
    <location>
        <begin position="24"/>
        <end position="42"/>
    </location>
</feature>
<accession>A0A381PL68</accession>
<evidence type="ECO:0000313" key="4">
    <source>
        <dbReference type="EMBL" id="SUZ67762.1"/>
    </source>
</evidence>
<dbReference type="PANTHER" id="PTHR30290">
    <property type="entry name" value="PERIPLASMIC BINDING COMPONENT OF ABC TRANSPORTER"/>
    <property type="match status" value="1"/>
</dbReference>